<dbReference type="AlphaFoldDB" id="A0A0D3HXP9"/>
<sequence length="283" mass="30736">MEVYALERKLGQGSMGSVHLARRRSDGHLVALKAVAVCSVKEREQAANEVQILRSLRHGNIVRLLDSFVHLDEVVLAMQYCPDGDLAELIALQRKRLAPQTIRAFTCQLASALAHVHSLHIVHRDIKASNVFLAPDARAGACGRGAAADGTMVLLGDFGVAKALESTRAMACTQCGTPYYLPPEVCNGSTYNTRADMWSLGVLLFELCALRYPFAADTLPALVMKILGGKYRQLPSSTPSGLSPPPPPPEAKSTTPVPPDDRGEEESHSKRRECGLQSGWWLQ</sequence>
<dbReference type="PANTHER" id="PTHR44899">
    <property type="entry name" value="CAMK FAMILY PROTEIN KINASE"/>
    <property type="match status" value="1"/>
</dbReference>
<dbReference type="GO" id="GO:0005524">
    <property type="term" value="F:ATP binding"/>
    <property type="evidence" value="ECO:0007669"/>
    <property type="project" value="UniProtKB-UniRule"/>
</dbReference>
<evidence type="ECO:0000256" key="2">
    <source>
        <dbReference type="ARBA" id="ARBA00022527"/>
    </source>
</evidence>
<dbReference type="PaxDb" id="2903-EOD03784"/>
<dbReference type="EC" id="2.7.11.1" evidence="1"/>
<evidence type="ECO:0000259" key="12">
    <source>
        <dbReference type="PROSITE" id="PS50011"/>
    </source>
</evidence>
<evidence type="ECO:0000313" key="13">
    <source>
        <dbReference type="EnsemblProtists" id="EOD03784"/>
    </source>
</evidence>
<feature type="region of interest" description="Disordered" evidence="11">
    <location>
        <begin position="235"/>
        <end position="283"/>
    </location>
</feature>
<dbReference type="PROSITE" id="PS50011">
    <property type="entry name" value="PROTEIN_KINASE_DOM"/>
    <property type="match status" value="1"/>
</dbReference>
<comment type="similarity">
    <text evidence="10">Belongs to the protein kinase superfamily.</text>
</comment>
<feature type="domain" description="Protein kinase" evidence="12">
    <location>
        <begin position="4"/>
        <end position="283"/>
    </location>
</feature>
<dbReference type="SUPFAM" id="SSF56112">
    <property type="entry name" value="Protein kinase-like (PK-like)"/>
    <property type="match status" value="1"/>
</dbReference>
<keyword evidence="14" id="KW-1185">Reference proteome</keyword>
<dbReference type="STRING" id="2903.R1D4Z9"/>
<dbReference type="InterPro" id="IPR051131">
    <property type="entry name" value="NEK_Ser/Thr_kinase_NIMA"/>
</dbReference>
<dbReference type="PROSITE" id="PS00107">
    <property type="entry name" value="PROTEIN_KINASE_ATP"/>
    <property type="match status" value="1"/>
</dbReference>
<dbReference type="GeneID" id="17249937"/>
<evidence type="ECO:0000313" key="14">
    <source>
        <dbReference type="Proteomes" id="UP000013827"/>
    </source>
</evidence>
<comment type="catalytic activity">
    <reaction evidence="7">
        <text>L-threonyl-[protein] + ATP = O-phospho-L-threonyl-[protein] + ADP + H(+)</text>
        <dbReference type="Rhea" id="RHEA:46608"/>
        <dbReference type="Rhea" id="RHEA-COMP:11060"/>
        <dbReference type="Rhea" id="RHEA-COMP:11605"/>
        <dbReference type="ChEBI" id="CHEBI:15378"/>
        <dbReference type="ChEBI" id="CHEBI:30013"/>
        <dbReference type="ChEBI" id="CHEBI:30616"/>
        <dbReference type="ChEBI" id="CHEBI:61977"/>
        <dbReference type="ChEBI" id="CHEBI:456216"/>
        <dbReference type="EC" id="2.7.11.1"/>
    </reaction>
</comment>
<dbReference type="eggNOG" id="KOG0589">
    <property type="taxonomic scope" value="Eukaryota"/>
</dbReference>
<keyword evidence="3" id="KW-0808">Transferase</keyword>
<name>A0A0D3HXP9_EMIH1</name>
<evidence type="ECO:0000256" key="5">
    <source>
        <dbReference type="ARBA" id="ARBA00022777"/>
    </source>
</evidence>
<protein>
    <recommendedName>
        <fullName evidence="1">non-specific serine/threonine protein kinase</fullName>
        <ecNumber evidence="1">2.7.11.1</ecNumber>
    </recommendedName>
</protein>
<dbReference type="Pfam" id="PF00069">
    <property type="entry name" value="Pkinase"/>
    <property type="match status" value="1"/>
</dbReference>
<dbReference type="PANTHER" id="PTHR44899:SF3">
    <property type="entry name" value="SERINE_THREONINE-PROTEIN KINASE NEK1"/>
    <property type="match status" value="1"/>
</dbReference>
<dbReference type="InterPro" id="IPR000719">
    <property type="entry name" value="Prot_kinase_dom"/>
</dbReference>
<reference evidence="14" key="1">
    <citation type="journal article" date="2013" name="Nature">
        <title>Pan genome of the phytoplankton Emiliania underpins its global distribution.</title>
        <authorList>
            <person name="Read B.A."/>
            <person name="Kegel J."/>
            <person name="Klute M.J."/>
            <person name="Kuo A."/>
            <person name="Lefebvre S.C."/>
            <person name="Maumus F."/>
            <person name="Mayer C."/>
            <person name="Miller J."/>
            <person name="Monier A."/>
            <person name="Salamov A."/>
            <person name="Young J."/>
            <person name="Aguilar M."/>
            <person name="Claverie J.M."/>
            <person name="Frickenhaus S."/>
            <person name="Gonzalez K."/>
            <person name="Herman E.K."/>
            <person name="Lin Y.C."/>
            <person name="Napier J."/>
            <person name="Ogata H."/>
            <person name="Sarno A.F."/>
            <person name="Shmutz J."/>
            <person name="Schroeder D."/>
            <person name="de Vargas C."/>
            <person name="Verret F."/>
            <person name="von Dassow P."/>
            <person name="Valentin K."/>
            <person name="Van de Peer Y."/>
            <person name="Wheeler G."/>
            <person name="Dacks J.B."/>
            <person name="Delwiche C.F."/>
            <person name="Dyhrman S.T."/>
            <person name="Glockner G."/>
            <person name="John U."/>
            <person name="Richards T."/>
            <person name="Worden A.Z."/>
            <person name="Zhang X."/>
            <person name="Grigoriev I.V."/>
            <person name="Allen A.E."/>
            <person name="Bidle K."/>
            <person name="Borodovsky M."/>
            <person name="Bowler C."/>
            <person name="Brownlee C."/>
            <person name="Cock J.M."/>
            <person name="Elias M."/>
            <person name="Gladyshev V.N."/>
            <person name="Groth M."/>
            <person name="Guda C."/>
            <person name="Hadaegh A."/>
            <person name="Iglesias-Rodriguez M.D."/>
            <person name="Jenkins J."/>
            <person name="Jones B.M."/>
            <person name="Lawson T."/>
            <person name="Leese F."/>
            <person name="Lindquist E."/>
            <person name="Lobanov A."/>
            <person name="Lomsadze A."/>
            <person name="Malik S.B."/>
            <person name="Marsh M.E."/>
            <person name="Mackinder L."/>
            <person name="Mock T."/>
            <person name="Mueller-Roeber B."/>
            <person name="Pagarete A."/>
            <person name="Parker M."/>
            <person name="Probert I."/>
            <person name="Quesneville H."/>
            <person name="Raines C."/>
            <person name="Rensing S.A."/>
            <person name="Riano-Pachon D.M."/>
            <person name="Richier S."/>
            <person name="Rokitta S."/>
            <person name="Shiraiwa Y."/>
            <person name="Soanes D.M."/>
            <person name="van der Giezen M."/>
            <person name="Wahlund T.M."/>
            <person name="Williams B."/>
            <person name="Wilson W."/>
            <person name="Wolfe G."/>
            <person name="Wurch L.L."/>
        </authorList>
    </citation>
    <scope>NUCLEOTIDE SEQUENCE</scope>
</reference>
<evidence type="ECO:0000256" key="6">
    <source>
        <dbReference type="ARBA" id="ARBA00022840"/>
    </source>
</evidence>
<keyword evidence="5" id="KW-0418">Kinase</keyword>
<evidence type="ECO:0000256" key="10">
    <source>
        <dbReference type="RuleBase" id="RU000304"/>
    </source>
</evidence>
<evidence type="ECO:0000256" key="11">
    <source>
        <dbReference type="SAM" id="MobiDB-lite"/>
    </source>
</evidence>
<keyword evidence="2 10" id="KW-0723">Serine/threonine-protein kinase</keyword>
<dbReference type="InterPro" id="IPR011009">
    <property type="entry name" value="Kinase-like_dom_sf"/>
</dbReference>
<dbReference type="EnsemblProtists" id="EOD03784">
    <property type="protein sequence ID" value="EOD03784"/>
    <property type="gene ID" value="EMIHUDRAFT_221956"/>
</dbReference>
<dbReference type="SMART" id="SM00220">
    <property type="entry name" value="S_TKc"/>
    <property type="match status" value="1"/>
</dbReference>
<dbReference type="Gene3D" id="1.10.510.10">
    <property type="entry name" value="Transferase(Phosphotransferase) domain 1"/>
    <property type="match status" value="1"/>
</dbReference>
<dbReference type="GO" id="GO:0004674">
    <property type="term" value="F:protein serine/threonine kinase activity"/>
    <property type="evidence" value="ECO:0007669"/>
    <property type="project" value="UniProtKB-KW"/>
</dbReference>
<evidence type="ECO:0000256" key="8">
    <source>
        <dbReference type="ARBA" id="ARBA00048679"/>
    </source>
</evidence>
<reference evidence="13" key="2">
    <citation type="submission" date="2024-10" db="UniProtKB">
        <authorList>
            <consortium name="EnsemblProtists"/>
        </authorList>
    </citation>
    <scope>IDENTIFICATION</scope>
</reference>
<evidence type="ECO:0000256" key="9">
    <source>
        <dbReference type="PROSITE-ProRule" id="PRU10141"/>
    </source>
</evidence>
<proteinExistence type="inferred from homology"/>
<dbReference type="RefSeq" id="XP_005756213.1">
    <property type="nucleotide sequence ID" value="XM_005756156.1"/>
</dbReference>
<comment type="catalytic activity">
    <reaction evidence="8">
        <text>L-seryl-[protein] + ATP = O-phospho-L-seryl-[protein] + ADP + H(+)</text>
        <dbReference type="Rhea" id="RHEA:17989"/>
        <dbReference type="Rhea" id="RHEA-COMP:9863"/>
        <dbReference type="Rhea" id="RHEA-COMP:11604"/>
        <dbReference type="ChEBI" id="CHEBI:15378"/>
        <dbReference type="ChEBI" id="CHEBI:29999"/>
        <dbReference type="ChEBI" id="CHEBI:30616"/>
        <dbReference type="ChEBI" id="CHEBI:83421"/>
        <dbReference type="ChEBI" id="CHEBI:456216"/>
        <dbReference type="EC" id="2.7.11.1"/>
    </reaction>
</comment>
<feature type="binding site" evidence="9">
    <location>
        <position position="33"/>
    </location>
    <ligand>
        <name>ATP</name>
        <dbReference type="ChEBI" id="CHEBI:30616"/>
    </ligand>
</feature>
<dbReference type="HOGENOM" id="CLU_000288_63_23_1"/>
<keyword evidence="6 9" id="KW-0067">ATP-binding</keyword>
<dbReference type="OMA" id="MINIVME"/>
<dbReference type="PROSITE" id="PS00108">
    <property type="entry name" value="PROTEIN_KINASE_ST"/>
    <property type="match status" value="1"/>
</dbReference>
<dbReference type="InterPro" id="IPR017441">
    <property type="entry name" value="Protein_kinase_ATP_BS"/>
</dbReference>
<dbReference type="Proteomes" id="UP000013827">
    <property type="component" value="Unassembled WGS sequence"/>
</dbReference>
<organism evidence="13 14">
    <name type="scientific">Emiliania huxleyi (strain CCMP1516)</name>
    <dbReference type="NCBI Taxonomy" id="280463"/>
    <lineage>
        <taxon>Eukaryota</taxon>
        <taxon>Haptista</taxon>
        <taxon>Haptophyta</taxon>
        <taxon>Prymnesiophyceae</taxon>
        <taxon>Isochrysidales</taxon>
        <taxon>Noelaerhabdaceae</taxon>
        <taxon>Emiliania</taxon>
    </lineage>
</organism>
<evidence type="ECO:0000256" key="7">
    <source>
        <dbReference type="ARBA" id="ARBA00047899"/>
    </source>
</evidence>
<dbReference type="InterPro" id="IPR008271">
    <property type="entry name" value="Ser/Thr_kinase_AS"/>
</dbReference>
<dbReference type="KEGG" id="ehx:EMIHUDRAFT_221956"/>
<feature type="compositionally biased region" description="Basic and acidic residues" evidence="11">
    <location>
        <begin position="259"/>
        <end position="274"/>
    </location>
</feature>
<evidence type="ECO:0000256" key="4">
    <source>
        <dbReference type="ARBA" id="ARBA00022741"/>
    </source>
</evidence>
<evidence type="ECO:0000256" key="1">
    <source>
        <dbReference type="ARBA" id="ARBA00012513"/>
    </source>
</evidence>
<accession>A0A0D3HXP9</accession>
<keyword evidence="4 9" id="KW-0547">Nucleotide-binding</keyword>
<evidence type="ECO:0000256" key="3">
    <source>
        <dbReference type="ARBA" id="ARBA00022679"/>
    </source>
</evidence>